<dbReference type="EMBL" id="WHUT02000001">
    <property type="protein sequence ID" value="NUB43296.1"/>
    <property type="molecule type" value="Genomic_DNA"/>
</dbReference>
<proteinExistence type="predicted"/>
<comment type="caution">
    <text evidence="2">The sequence shown here is derived from an EMBL/GenBank/DDBJ whole genome shotgun (WGS) entry which is preliminary data.</text>
</comment>
<reference evidence="2" key="1">
    <citation type="submission" date="2020-05" db="EMBL/GenBank/DDBJ databases">
        <title>Fertoebacter nigrum gen. nov., sp. nov., a new member of the family Rhodobacteraceae.</title>
        <authorList>
            <person name="Szuroczki S."/>
            <person name="Abbaszade G."/>
            <person name="Buni D."/>
            <person name="Schumann P."/>
            <person name="Toth E."/>
        </authorList>
    </citation>
    <scope>NUCLEOTIDE SEQUENCE</scope>
    <source>
        <strain evidence="2">RG-N-1a</strain>
    </source>
</reference>
<dbReference type="Proteomes" id="UP000484076">
    <property type="component" value="Unassembled WGS sequence"/>
</dbReference>
<name>A0A8X8KN16_9RHOB</name>
<evidence type="ECO:0000313" key="2">
    <source>
        <dbReference type="EMBL" id="NUB43296.1"/>
    </source>
</evidence>
<keyword evidence="1" id="KW-0732">Signal</keyword>
<dbReference type="AlphaFoldDB" id="A0A8X8KN16"/>
<dbReference type="Pfam" id="PF14224">
    <property type="entry name" value="DUF4331"/>
    <property type="match status" value="1"/>
</dbReference>
<feature type="signal peptide" evidence="1">
    <location>
        <begin position="1"/>
        <end position="26"/>
    </location>
</feature>
<evidence type="ECO:0000256" key="1">
    <source>
        <dbReference type="SAM" id="SignalP"/>
    </source>
</evidence>
<keyword evidence="3" id="KW-1185">Reference proteome</keyword>
<protein>
    <submittedName>
        <fullName evidence="2">DUF4331 domain-containing protein</fullName>
    </submittedName>
</protein>
<dbReference type="RefSeq" id="WP_152823949.1">
    <property type="nucleotide sequence ID" value="NZ_WHUT02000001.1"/>
</dbReference>
<organism evidence="2 3">
    <name type="scientific">Fertoeibacter niger</name>
    <dbReference type="NCBI Taxonomy" id="2656921"/>
    <lineage>
        <taxon>Bacteria</taxon>
        <taxon>Pseudomonadati</taxon>
        <taxon>Pseudomonadota</taxon>
        <taxon>Alphaproteobacteria</taxon>
        <taxon>Rhodobacterales</taxon>
        <taxon>Paracoccaceae</taxon>
        <taxon>Fertoeibacter</taxon>
    </lineage>
</organism>
<gene>
    <name evidence="2" type="ORF">GEU84_002780</name>
</gene>
<feature type="chain" id="PRO_5036475423" evidence="1">
    <location>
        <begin position="27"/>
        <end position="551"/>
    </location>
</feature>
<dbReference type="InterPro" id="IPR025566">
    <property type="entry name" value="DUF4331"/>
</dbReference>
<sequence>MKARNTFLISTMLAGSAAVLAPVAMASSHREAPAIAGMPRVDATDFYMFRSYEPGRQDYVTLIANYIPVQAPYGGPNYFTMDTDAIYEIHIDNDGAVDADGAMEDITFQFKFENALSNDGKGIELDINGTMVGIPLRQAGQVGVAPNDANINNNETYRVTMITGDRRTGTRTELGRASNPAVKSFSKPVDNIGLKTIPDYEAYARQHQANFEIPGCANNGRVFVGQRAEAFAVNLGEIFDLVNLVPIQGASNPDWPAYNVAGPFPGGITQDRANDDLVGKANVTSIALELPIACITGDGNGVIGGWTTASLPQARLLDPSPTYDAAASQGGAYVQVSRLSNPLVNEVVIGLKDKNLFNAVEPTADGAVATYVTNPTLPALLDLLFRGAVNATLGTSITNLAPTNFPRQDLVTAFLTGFPGVNQLATVTASEMIRLNTAIPATPRGQQNTFGVVAEDLAGFPNGRRPGDDTVDIALRVVMGALCHPLPLGAELGIAGAVEDTPSDMVNLGICAPEDAVVGNVAFTDGAPLRATELQNAFPYLNAPIPGSPNN</sequence>
<accession>A0A8X8KN16</accession>
<evidence type="ECO:0000313" key="3">
    <source>
        <dbReference type="Proteomes" id="UP000484076"/>
    </source>
</evidence>